<dbReference type="PROSITE" id="PS00745">
    <property type="entry name" value="RF_PROK_I"/>
    <property type="match status" value="1"/>
</dbReference>
<dbReference type="OrthoDB" id="9806673at2"/>
<evidence type="ECO:0000313" key="9">
    <source>
        <dbReference type="Proteomes" id="UP000440224"/>
    </source>
</evidence>
<evidence type="ECO:0000256" key="1">
    <source>
        <dbReference type="ARBA" id="ARBA00010835"/>
    </source>
</evidence>
<dbReference type="NCBIfam" id="TIGR00020">
    <property type="entry name" value="prfB"/>
    <property type="match status" value="1"/>
</dbReference>
<dbReference type="EMBL" id="WJIE01000009">
    <property type="protein sequence ID" value="MRG95940.1"/>
    <property type="molecule type" value="Genomic_DNA"/>
</dbReference>
<evidence type="ECO:0000256" key="2">
    <source>
        <dbReference type="ARBA" id="ARBA00022481"/>
    </source>
</evidence>
<dbReference type="Gene3D" id="3.30.70.1660">
    <property type="match status" value="1"/>
</dbReference>
<feature type="domain" description="Prokaryotic-type class I peptide chain release factors" evidence="7">
    <location>
        <begin position="243"/>
        <end position="259"/>
    </location>
</feature>
<evidence type="ECO:0000256" key="6">
    <source>
        <dbReference type="SAM" id="Coils"/>
    </source>
</evidence>
<feature type="modified residue" description="N5-methylglutamine" evidence="4">
    <location>
        <position position="250"/>
    </location>
</feature>
<dbReference type="SMART" id="SM00937">
    <property type="entry name" value="PCRF"/>
    <property type="match status" value="1"/>
</dbReference>
<evidence type="ECO:0000256" key="5">
    <source>
        <dbReference type="NCBIfam" id="TIGR00020"/>
    </source>
</evidence>
<comment type="similarity">
    <text evidence="1 4">Belongs to the prokaryotic/mitochondrial release factor family.</text>
</comment>
<keyword evidence="4" id="KW-0963">Cytoplasm</keyword>
<proteinExistence type="inferred from homology"/>
<dbReference type="InterPro" id="IPR004374">
    <property type="entry name" value="PrfB"/>
</dbReference>
<name>A0A6N7PZM2_9BACT</name>
<comment type="PTM">
    <text evidence="4">Methylated by PrmC. Methylation increases the termination efficiency of RF2.</text>
</comment>
<dbReference type="AlphaFoldDB" id="A0A6N7PZM2"/>
<evidence type="ECO:0000259" key="7">
    <source>
        <dbReference type="PROSITE" id="PS00745"/>
    </source>
</evidence>
<sequence length="381" mass="42113">MLSETREKIEDLKRRYAALRGHLDVPKLTRMLAELTQKSLEPGFWNDQTKAQATLRKRADVEQKLEVAQTLGRAVDDAAEYLELAASENDEAAIADCETQVEELDARMRKAELERMLSGPADGSNAIISIHPGAGGTDAKDWAAMLMRMYLRYCERRGYKTEIIDYQDGDEAGIDAVSITVSGPSAYGYLRSESGVHRLVRMSPFNADHTRQTAFAAVEVTPEVGDDINIEVNEKDIEITTMRAGGKGGQNVNKVETAVRLRYLPDPTINIVCRAERSQHQNRAMALKVLKAKLYERELARRDAENAAYQASKTAINFGSQIRNYVLAPYRLVKDVRTSTETGNVDAVLDGDLDPFIEAYLLAAAGGTLKKGGQVVAEDDV</sequence>
<dbReference type="InterPro" id="IPR000352">
    <property type="entry name" value="Pep_chain_release_fac_I"/>
</dbReference>
<keyword evidence="2 4" id="KW-0488">Methylation</keyword>
<keyword evidence="9" id="KW-1185">Reference proteome</keyword>
<evidence type="ECO:0000256" key="4">
    <source>
        <dbReference type="HAMAP-Rule" id="MF_00094"/>
    </source>
</evidence>
<keyword evidence="3 4" id="KW-0648">Protein biosynthesis</keyword>
<accession>A0A6N7PZM2</accession>
<dbReference type="Pfam" id="PF03462">
    <property type="entry name" value="PCRF"/>
    <property type="match status" value="1"/>
</dbReference>
<dbReference type="PANTHER" id="PTHR43116:SF3">
    <property type="entry name" value="CLASS I PEPTIDE CHAIN RELEASE FACTOR"/>
    <property type="match status" value="1"/>
</dbReference>
<dbReference type="GO" id="GO:0005737">
    <property type="term" value="C:cytoplasm"/>
    <property type="evidence" value="ECO:0007669"/>
    <property type="project" value="UniProtKB-SubCell"/>
</dbReference>
<protein>
    <recommendedName>
        <fullName evidence="4 5">Peptide chain release factor 2</fullName>
        <shortName evidence="4">RF-2</shortName>
    </recommendedName>
</protein>
<keyword evidence="6" id="KW-0175">Coiled coil</keyword>
<comment type="function">
    <text evidence="4">Peptide chain release factor 2 directs the termination of translation in response to the peptide chain termination codons UGA and UAA.</text>
</comment>
<dbReference type="Pfam" id="PF00472">
    <property type="entry name" value="RF-1"/>
    <property type="match status" value="1"/>
</dbReference>
<dbReference type="PANTHER" id="PTHR43116">
    <property type="entry name" value="PEPTIDE CHAIN RELEASE FACTOR 2"/>
    <property type="match status" value="1"/>
</dbReference>
<evidence type="ECO:0000313" key="8">
    <source>
        <dbReference type="EMBL" id="MRG95940.1"/>
    </source>
</evidence>
<evidence type="ECO:0000256" key="3">
    <source>
        <dbReference type="ARBA" id="ARBA00022917"/>
    </source>
</evidence>
<dbReference type="Gene3D" id="3.30.160.20">
    <property type="match status" value="1"/>
</dbReference>
<dbReference type="SUPFAM" id="SSF75620">
    <property type="entry name" value="Release factor"/>
    <property type="match status" value="1"/>
</dbReference>
<dbReference type="HAMAP" id="MF_00094">
    <property type="entry name" value="Rel_fac_2"/>
    <property type="match status" value="1"/>
</dbReference>
<comment type="caution">
    <text evidence="8">The sequence shown here is derived from an EMBL/GenBank/DDBJ whole genome shotgun (WGS) entry which is preliminary data.</text>
</comment>
<organism evidence="8 9">
    <name type="scientific">Polyangium spumosum</name>
    <dbReference type="NCBI Taxonomy" id="889282"/>
    <lineage>
        <taxon>Bacteria</taxon>
        <taxon>Pseudomonadati</taxon>
        <taxon>Myxococcota</taxon>
        <taxon>Polyangia</taxon>
        <taxon>Polyangiales</taxon>
        <taxon>Polyangiaceae</taxon>
        <taxon>Polyangium</taxon>
    </lineage>
</organism>
<feature type="coiled-coil region" evidence="6">
    <location>
        <begin position="87"/>
        <end position="114"/>
    </location>
</feature>
<dbReference type="InterPro" id="IPR045853">
    <property type="entry name" value="Pep_chain_release_fac_I_sf"/>
</dbReference>
<dbReference type="RefSeq" id="WP_153822746.1">
    <property type="nucleotide sequence ID" value="NZ_WJIE01000009.1"/>
</dbReference>
<dbReference type="GO" id="GO:0016149">
    <property type="term" value="F:translation release factor activity, codon specific"/>
    <property type="evidence" value="ECO:0007669"/>
    <property type="project" value="UniProtKB-UniRule"/>
</dbReference>
<dbReference type="InterPro" id="IPR005139">
    <property type="entry name" value="PCRF"/>
</dbReference>
<reference evidence="8 9" key="1">
    <citation type="submission" date="2019-10" db="EMBL/GenBank/DDBJ databases">
        <title>A soil myxobacterium in the family Polyangiaceae.</title>
        <authorList>
            <person name="Li Y."/>
            <person name="Wang J."/>
        </authorList>
    </citation>
    <scope>NUCLEOTIDE SEQUENCE [LARGE SCALE GENOMIC DNA]</scope>
    <source>
        <strain evidence="8 9">DSM 14734</strain>
    </source>
</reference>
<dbReference type="Proteomes" id="UP000440224">
    <property type="component" value="Unassembled WGS sequence"/>
</dbReference>
<gene>
    <name evidence="4" type="primary">prfB</name>
    <name evidence="8" type="ORF">GF068_29065</name>
</gene>
<dbReference type="Gene3D" id="1.20.58.410">
    <property type="entry name" value="Release factor"/>
    <property type="match status" value="1"/>
</dbReference>
<comment type="subcellular location">
    <subcellularLocation>
        <location evidence="4">Cytoplasm</location>
    </subcellularLocation>
</comment>